<sequence length="106" mass="11817">MASGFRIVLSAVEVLTIDDQSVKNKWKANWLSEEVTVIINKKERRQLIGDSIAKISIPGQPVCTWCDNGHCVVKYGLGGKNVLVLKVFKSVLCVCDCYTLHFCLKC</sequence>
<gene>
    <name evidence="1" type="ORF">V1264_014273</name>
</gene>
<organism evidence="1 2">
    <name type="scientific">Littorina saxatilis</name>
    <dbReference type="NCBI Taxonomy" id="31220"/>
    <lineage>
        <taxon>Eukaryota</taxon>
        <taxon>Metazoa</taxon>
        <taxon>Spiralia</taxon>
        <taxon>Lophotrochozoa</taxon>
        <taxon>Mollusca</taxon>
        <taxon>Gastropoda</taxon>
        <taxon>Caenogastropoda</taxon>
        <taxon>Littorinimorpha</taxon>
        <taxon>Littorinoidea</taxon>
        <taxon>Littorinidae</taxon>
        <taxon>Littorina</taxon>
    </lineage>
</organism>
<protein>
    <submittedName>
        <fullName evidence="1">Uncharacterized protein</fullName>
    </submittedName>
</protein>
<name>A0AAN9GKU4_9CAEN</name>
<comment type="caution">
    <text evidence="1">The sequence shown here is derived from an EMBL/GenBank/DDBJ whole genome shotgun (WGS) entry which is preliminary data.</text>
</comment>
<proteinExistence type="predicted"/>
<dbReference type="Proteomes" id="UP001374579">
    <property type="component" value="Unassembled WGS sequence"/>
</dbReference>
<dbReference type="EMBL" id="JBAMIC010000003">
    <property type="protein sequence ID" value="KAK7110390.1"/>
    <property type="molecule type" value="Genomic_DNA"/>
</dbReference>
<accession>A0AAN9GKU4</accession>
<reference evidence="1 2" key="1">
    <citation type="submission" date="2024-02" db="EMBL/GenBank/DDBJ databases">
        <title>Chromosome-scale genome assembly of the rough periwinkle Littorina saxatilis.</title>
        <authorList>
            <person name="De Jode A."/>
            <person name="Faria R."/>
            <person name="Formenti G."/>
            <person name="Sims Y."/>
            <person name="Smith T.P."/>
            <person name="Tracey A."/>
            <person name="Wood J.M.D."/>
            <person name="Zagrodzka Z.B."/>
            <person name="Johannesson K."/>
            <person name="Butlin R.K."/>
            <person name="Leder E.H."/>
        </authorList>
    </citation>
    <scope>NUCLEOTIDE SEQUENCE [LARGE SCALE GENOMIC DNA]</scope>
    <source>
        <strain evidence="1">Snail1</strain>
        <tissue evidence="1">Muscle</tissue>
    </source>
</reference>
<evidence type="ECO:0000313" key="2">
    <source>
        <dbReference type="Proteomes" id="UP001374579"/>
    </source>
</evidence>
<evidence type="ECO:0000313" key="1">
    <source>
        <dbReference type="EMBL" id="KAK7110390.1"/>
    </source>
</evidence>
<keyword evidence="2" id="KW-1185">Reference proteome</keyword>
<dbReference type="AlphaFoldDB" id="A0AAN9GKU4"/>